<dbReference type="Gene3D" id="3.40.50.300">
    <property type="entry name" value="P-loop containing nucleotide triphosphate hydrolases"/>
    <property type="match status" value="1"/>
</dbReference>
<dbReference type="Pfam" id="PF24883">
    <property type="entry name" value="NPHP3_N"/>
    <property type="match status" value="1"/>
</dbReference>
<proteinExistence type="predicted"/>
<dbReference type="SUPFAM" id="SSF52540">
    <property type="entry name" value="P-loop containing nucleoside triphosphate hydrolases"/>
    <property type="match status" value="1"/>
</dbReference>
<reference evidence="4" key="1">
    <citation type="journal article" date="2016" name="Nat. Commun.">
        <title>The Gonium pectorale genome demonstrates co-option of cell cycle regulation during the evolution of multicellularity.</title>
        <authorList>
            <person name="Hanschen E.R."/>
            <person name="Marriage T.N."/>
            <person name="Ferris P.J."/>
            <person name="Hamaji T."/>
            <person name="Toyoda A."/>
            <person name="Fujiyama A."/>
            <person name="Neme R."/>
            <person name="Noguchi H."/>
            <person name="Minakuchi Y."/>
            <person name="Suzuki M."/>
            <person name="Kawai-Toyooka H."/>
            <person name="Smith D.R."/>
            <person name="Sparks H."/>
            <person name="Anderson J."/>
            <person name="Bakaric R."/>
            <person name="Luria V."/>
            <person name="Karger A."/>
            <person name="Kirschner M.W."/>
            <person name="Durand P.M."/>
            <person name="Michod R.E."/>
            <person name="Nozaki H."/>
            <person name="Olson B.J."/>
        </authorList>
    </citation>
    <scope>NUCLEOTIDE SEQUENCE [LARGE SCALE GENOMIC DNA]</scope>
    <source>
        <strain evidence="4">NIES-2863</strain>
    </source>
</reference>
<dbReference type="InterPro" id="IPR027417">
    <property type="entry name" value="P-loop_NTPase"/>
</dbReference>
<dbReference type="PANTHER" id="PTHR10039">
    <property type="entry name" value="AMELOGENIN"/>
    <property type="match status" value="1"/>
</dbReference>
<evidence type="ECO:0000256" key="1">
    <source>
        <dbReference type="ARBA" id="ARBA00022737"/>
    </source>
</evidence>
<dbReference type="AlphaFoldDB" id="A0A150GUA3"/>
<evidence type="ECO:0000313" key="3">
    <source>
        <dbReference type="EMBL" id="KXZ53447.1"/>
    </source>
</evidence>
<organism evidence="3 4">
    <name type="scientific">Gonium pectorale</name>
    <name type="common">Green alga</name>
    <dbReference type="NCBI Taxonomy" id="33097"/>
    <lineage>
        <taxon>Eukaryota</taxon>
        <taxon>Viridiplantae</taxon>
        <taxon>Chlorophyta</taxon>
        <taxon>core chlorophytes</taxon>
        <taxon>Chlorophyceae</taxon>
        <taxon>CS clade</taxon>
        <taxon>Chlamydomonadales</taxon>
        <taxon>Volvocaceae</taxon>
        <taxon>Gonium</taxon>
    </lineage>
</organism>
<evidence type="ECO:0000259" key="2">
    <source>
        <dbReference type="PROSITE" id="PS50222"/>
    </source>
</evidence>
<dbReference type="PANTHER" id="PTHR10039:SF17">
    <property type="entry name" value="FUNGAL STAND N-TERMINAL GOODBYE DOMAIN-CONTAINING PROTEIN-RELATED"/>
    <property type="match status" value="1"/>
</dbReference>
<feature type="domain" description="EF-hand" evidence="2">
    <location>
        <begin position="90"/>
        <end position="126"/>
    </location>
</feature>
<dbReference type="OrthoDB" id="4760524at2759"/>
<sequence>MYGSSTALIKQYVDEVASHVKLPADLPEDLKTFWHRSFNTEDAEVDMFINEVTRRLGNDKIHALCNTVKERILTEDKDRRSQLQRVLSLDDKEVLAQLLRRHLDHDGNGKVHTSEYLRFYRSCCDQLAKPGKATAGSSKAPASSLAECMEVLCNNFDIQQLLLSDEDRNKLASLLEPPQFSSVAARLYTGFTPGSRQWVFDEYAKWLNEESSRAMVVYGGHGLGKTTLAAAFACKAAFSTMEGEVMDSDVVGHFFFQHFEKKSSTPVALLRTLAYQLAIALPPLRPVMMELKREELRELNDDDVKEAFQRLLLQPFDEKKCVRFIVMSRPEAWIYKKLSTVFEQPLVVRLEDERHIADLKLFIRDQLVTVIKLAPAGSAPGRSDLLDAATQLLLDKSEGSYLYVARVLKNLTFSDSWSLDDLMQLLSGLDKSYSKDFERLGIQWQNFQESPMAHMLQAAT</sequence>
<comment type="caution">
    <text evidence="3">The sequence shown here is derived from an EMBL/GenBank/DDBJ whole genome shotgun (WGS) entry which is preliminary data.</text>
</comment>
<dbReference type="InterPro" id="IPR056884">
    <property type="entry name" value="NPHP3-like_N"/>
</dbReference>
<dbReference type="InterPro" id="IPR002048">
    <property type="entry name" value="EF_hand_dom"/>
</dbReference>
<dbReference type="PROSITE" id="PS50222">
    <property type="entry name" value="EF_HAND_2"/>
    <property type="match status" value="1"/>
</dbReference>
<dbReference type="EMBL" id="LSYV01000008">
    <property type="protein sequence ID" value="KXZ53447.1"/>
    <property type="molecule type" value="Genomic_DNA"/>
</dbReference>
<protein>
    <recommendedName>
        <fullName evidence="2">EF-hand domain-containing protein</fullName>
    </recommendedName>
</protein>
<name>A0A150GUA3_GONPE</name>
<keyword evidence="1" id="KW-0677">Repeat</keyword>
<dbReference type="GO" id="GO:0005509">
    <property type="term" value="F:calcium ion binding"/>
    <property type="evidence" value="ECO:0007669"/>
    <property type="project" value="InterPro"/>
</dbReference>
<keyword evidence="4" id="KW-1185">Reference proteome</keyword>
<dbReference type="Proteomes" id="UP000075714">
    <property type="component" value="Unassembled WGS sequence"/>
</dbReference>
<evidence type="ECO:0000313" key="4">
    <source>
        <dbReference type="Proteomes" id="UP000075714"/>
    </source>
</evidence>
<accession>A0A150GUA3</accession>
<gene>
    <name evidence="3" type="ORF">GPECTOR_7g1346</name>
</gene>